<comment type="similarity">
    <text evidence="7">Belongs to the MsrQ family.</text>
</comment>
<dbReference type="NCBIfam" id="NF003833">
    <property type="entry name" value="PRK05419.1-5"/>
    <property type="match status" value="1"/>
</dbReference>
<evidence type="ECO:0000256" key="7">
    <source>
        <dbReference type="HAMAP-Rule" id="MF_01207"/>
    </source>
</evidence>
<dbReference type="Pfam" id="PF01794">
    <property type="entry name" value="Ferric_reduct"/>
    <property type="match status" value="1"/>
</dbReference>
<dbReference type="PANTHER" id="PTHR36964">
    <property type="entry name" value="PROTEIN-METHIONINE-SULFOXIDE REDUCTASE HEME-BINDING SUBUNIT MSRQ"/>
    <property type="match status" value="1"/>
</dbReference>
<sequence>MRLTATQAKFSVWLLYVVAFLPAIWMAWLTVNDALGADPVRELEHRLGLWALRFLILALCVTPIRQLFRINLLRYRRALGLSAFWYALIHLLVWLFLDRQLEMQAIVADIIKRPYITIGMAAFALLIPLALTSNRFSIRKLGGAAWARLHKLAYVATALAALHFVMVVKSWPPEPLIYSAIVATLLLFRAVQAARLRRRAEPAPLPRPAR</sequence>
<keyword evidence="5 7" id="KW-0408">Iron</keyword>
<feature type="transmembrane region" description="Helical" evidence="7">
    <location>
        <begin position="152"/>
        <end position="169"/>
    </location>
</feature>
<keyword evidence="7" id="KW-0285">Flavoprotein</keyword>
<dbReference type="RefSeq" id="WP_114957488.1">
    <property type="nucleotide sequence ID" value="NZ_JBHSJF010000003.1"/>
</dbReference>
<feature type="transmembrane region" description="Helical" evidence="7">
    <location>
        <begin position="175"/>
        <end position="191"/>
    </location>
</feature>
<dbReference type="EMBL" id="JBHSJF010000003">
    <property type="protein sequence ID" value="MFC5067093.1"/>
    <property type="molecule type" value="Genomic_DNA"/>
</dbReference>
<reference evidence="10" key="1">
    <citation type="journal article" date="2019" name="Int. J. Syst. Evol. Microbiol.">
        <title>The Global Catalogue of Microorganisms (GCM) 10K type strain sequencing project: providing services to taxonomists for standard genome sequencing and annotation.</title>
        <authorList>
            <consortium name="The Broad Institute Genomics Platform"/>
            <consortium name="The Broad Institute Genome Sequencing Center for Infectious Disease"/>
            <person name="Wu L."/>
            <person name="Ma J."/>
        </authorList>
    </citation>
    <scope>NUCLEOTIDE SEQUENCE [LARGE SCALE GENOMIC DNA]</scope>
    <source>
        <strain evidence="10">CGMCC 1.16444</strain>
    </source>
</reference>
<feature type="transmembrane region" description="Helical" evidence="7">
    <location>
        <begin position="80"/>
        <end position="97"/>
    </location>
</feature>
<protein>
    <recommendedName>
        <fullName evidence="7">Protein-methionine-sulfoxide reductase heme-binding subunit MsrQ</fullName>
    </recommendedName>
    <alternativeName>
        <fullName evidence="7">Flavocytochrome MsrQ</fullName>
    </alternativeName>
</protein>
<keyword evidence="7" id="KW-0479">Metal-binding</keyword>
<feature type="transmembrane region" description="Helical" evidence="7">
    <location>
        <begin position="12"/>
        <end position="30"/>
    </location>
</feature>
<keyword evidence="7" id="KW-0349">Heme</keyword>
<dbReference type="InterPro" id="IPR013130">
    <property type="entry name" value="Fe3_Rdtase_TM_dom"/>
</dbReference>
<keyword evidence="7" id="KW-0249">Electron transport</keyword>
<proteinExistence type="inferred from homology"/>
<gene>
    <name evidence="7 9" type="primary">msrQ</name>
    <name evidence="9" type="ORF">ACFPFW_03580</name>
</gene>
<comment type="subcellular location">
    <subcellularLocation>
        <location evidence="7">Cell membrane</location>
        <topology evidence="7">Multi-pass membrane protein</topology>
    </subcellularLocation>
    <subcellularLocation>
        <location evidence="1">Membrane</location>
        <topology evidence="1">Multi-pass membrane protein</topology>
    </subcellularLocation>
</comment>
<organism evidence="9 10">
    <name type="scientific">Flaviflagellibacter deserti</name>
    <dbReference type="NCBI Taxonomy" id="2267266"/>
    <lineage>
        <taxon>Bacteria</taxon>
        <taxon>Pseudomonadati</taxon>
        <taxon>Pseudomonadota</taxon>
        <taxon>Alphaproteobacteria</taxon>
        <taxon>Hyphomicrobiales</taxon>
        <taxon>Flaviflagellibacter</taxon>
    </lineage>
</organism>
<evidence type="ECO:0000256" key="4">
    <source>
        <dbReference type="ARBA" id="ARBA00022989"/>
    </source>
</evidence>
<evidence type="ECO:0000313" key="10">
    <source>
        <dbReference type="Proteomes" id="UP001595796"/>
    </source>
</evidence>
<dbReference type="PANTHER" id="PTHR36964:SF1">
    <property type="entry name" value="PROTEIN-METHIONINE-SULFOXIDE REDUCTASE HEME-BINDING SUBUNIT MSRQ"/>
    <property type="match status" value="1"/>
</dbReference>
<keyword evidence="10" id="KW-1185">Reference proteome</keyword>
<dbReference type="Proteomes" id="UP001595796">
    <property type="component" value="Unassembled WGS sequence"/>
</dbReference>
<keyword evidence="2 7" id="KW-0813">Transport</keyword>
<accession>A0ABV9YZ55</accession>
<feature type="domain" description="Ferric oxidoreductase" evidence="8">
    <location>
        <begin position="47"/>
        <end position="160"/>
    </location>
</feature>
<comment type="function">
    <text evidence="7">Part of the MsrPQ system that repairs oxidized periplasmic proteins containing methionine sulfoxide residues (Met-O), using respiratory chain electrons. Thus protects these proteins from oxidative-stress damage caused by reactive species of oxygen and chlorine generated by the host defense mechanisms. MsrPQ is essential for the maintenance of envelope integrity under bleach stress, rescuing a wide series of structurally unrelated periplasmic proteins from methionine oxidation. MsrQ provides electrons for reduction to the reductase catalytic subunit MsrP, using the quinone pool of the respiratory chain.</text>
</comment>
<name>A0ABV9YZ55_9HYPH</name>
<comment type="cofactor">
    <cofactor evidence="7">
        <name>FMN</name>
        <dbReference type="ChEBI" id="CHEBI:58210"/>
    </cofactor>
    <text evidence="7">Binds 1 FMN per subunit.</text>
</comment>
<comment type="cofactor">
    <cofactor evidence="7">
        <name>heme b</name>
        <dbReference type="ChEBI" id="CHEBI:60344"/>
    </cofactor>
    <text evidence="7">Binds 1 heme b (iron(II)-protoporphyrin IX) group per subunit.</text>
</comment>
<keyword evidence="7" id="KW-0288">FMN</keyword>
<evidence type="ECO:0000313" key="9">
    <source>
        <dbReference type="EMBL" id="MFC5067093.1"/>
    </source>
</evidence>
<feature type="transmembrane region" description="Helical" evidence="7">
    <location>
        <begin position="50"/>
        <end position="68"/>
    </location>
</feature>
<dbReference type="HAMAP" id="MF_01207">
    <property type="entry name" value="MsrQ"/>
    <property type="match status" value="1"/>
</dbReference>
<evidence type="ECO:0000256" key="6">
    <source>
        <dbReference type="ARBA" id="ARBA00023136"/>
    </source>
</evidence>
<comment type="caution">
    <text evidence="9">The sequence shown here is derived from an EMBL/GenBank/DDBJ whole genome shotgun (WGS) entry which is preliminary data.</text>
</comment>
<keyword evidence="4 7" id="KW-1133">Transmembrane helix</keyword>
<dbReference type="InterPro" id="IPR022837">
    <property type="entry name" value="MsrQ-like"/>
</dbReference>
<keyword evidence="7" id="KW-1003">Cell membrane</keyword>
<evidence type="ECO:0000256" key="1">
    <source>
        <dbReference type="ARBA" id="ARBA00004141"/>
    </source>
</evidence>
<evidence type="ECO:0000256" key="5">
    <source>
        <dbReference type="ARBA" id="ARBA00023004"/>
    </source>
</evidence>
<evidence type="ECO:0000259" key="8">
    <source>
        <dbReference type="Pfam" id="PF01794"/>
    </source>
</evidence>
<keyword evidence="3 7" id="KW-0812">Transmembrane</keyword>
<evidence type="ECO:0000256" key="3">
    <source>
        <dbReference type="ARBA" id="ARBA00022692"/>
    </source>
</evidence>
<evidence type="ECO:0000256" key="2">
    <source>
        <dbReference type="ARBA" id="ARBA00022448"/>
    </source>
</evidence>
<comment type="subunit">
    <text evidence="7">Heterodimer of a catalytic subunit (MsrP) and a heme-binding subunit (MsrQ).</text>
</comment>
<keyword evidence="6 7" id="KW-0472">Membrane</keyword>
<feature type="transmembrane region" description="Helical" evidence="7">
    <location>
        <begin position="113"/>
        <end position="131"/>
    </location>
</feature>